<feature type="transmembrane region" description="Helical" evidence="1">
    <location>
        <begin position="49"/>
        <end position="68"/>
    </location>
</feature>
<reference evidence="2" key="1">
    <citation type="submission" date="2021-06" db="EMBL/GenBank/DDBJ databases">
        <authorList>
            <person name="Rolland C."/>
        </authorList>
    </citation>
    <scope>NUCLEOTIDE SEQUENCE</scope>
    <source>
        <strain evidence="2">347.936635</strain>
    </source>
</reference>
<keyword evidence="1" id="KW-0812">Transmembrane</keyword>
<evidence type="ECO:0000313" key="2">
    <source>
        <dbReference type="EMBL" id="QYA18780.1"/>
    </source>
</evidence>
<keyword evidence="1" id="KW-1133">Transmembrane helix</keyword>
<organism evidence="2">
    <name type="scientific">Clandestinovirus</name>
    <dbReference type="NCBI Taxonomy" id="2831644"/>
    <lineage>
        <taxon>Viruses</taxon>
    </lineage>
</organism>
<dbReference type="EMBL" id="MZ420154">
    <property type="protein sequence ID" value="QYA18780.1"/>
    <property type="molecule type" value="Genomic_DNA"/>
</dbReference>
<evidence type="ECO:0000256" key="1">
    <source>
        <dbReference type="SAM" id="Phobius"/>
    </source>
</evidence>
<accession>A0A8F8KTI9</accession>
<protein>
    <submittedName>
        <fullName evidence="2">Uncharacterized protein</fullName>
    </submittedName>
</protein>
<name>A0A8F8KTI9_9VIRU</name>
<gene>
    <name evidence="2" type="ORF">KOM_12_512</name>
</gene>
<proteinExistence type="predicted"/>
<keyword evidence="1" id="KW-0472">Membrane</keyword>
<sequence length="87" mass="9318">MHHIIIKTALLSGLFLGLAPGLFTNIPVVKQVEDAVAPAEEGKVNMKNALVRTGIFFGLSVGVLAVTCKVLNYGKQESVANVFGKHW</sequence>